<proteinExistence type="predicted"/>
<dbReference type="EMBL" id="DF238840">
    <property type="protein sequence ID" value="GAF25064.1"/>
    <property type="molecule type" value="Genomic_DNA"/>
</dbReference>
<organism evidence="1">
    <name type="scientific">Moorella thermoacetica Y72</name>
    <dbReference type="NCBI Taxonomy" id="1325331"/>
    <lineage>
        <taxon>Bacteria</taxon>
        <taxon>Bacillati</taxon>
        <taxon>Bacillota</taxon>
        <taxon>Clostridia</taxon>
        <taxon>Neomoorellales</taxon>
        <taxon>Neomoorellaceae</taxon>
        <taxon>Neomoorella</taxon>
    </lineage>
</organism>
<name>A0A0S6UAY6_NEOTH</name>
<evidence type="ECO:0000313" key="1">
    <source>
        <dbReference type="EMBL" id="GAF25064.1"/>
    </source>
</evidence>
<sequence length="44" mass="5036">MVKRGILVKVMGPAPGEKISNLLMLPYQFSLFNNHYKQMQTGRV</sequence>
<protein>
    <submittedName>
        <fullName evidence="1">Uncharacterized protein</fullName>
    </submittedName>
</protein>
<reference evidence="1" key="1">
    <citation type="journal article" date="2014" name="Gene">
        <title>Genome-guided analysis of transformation efficiency and carbon dioxide assimilation by Moorella thermoacetica Y72.</title>
        <authorList>
            <person name="Tsukahara K."/>
            <person name="Kita A."/>
            <person name="Nakashimada Y."/>
            <person name="Hoshino T."/>
            <person name="Murakami K."/>
        </authorList>
    </citation>
    <scope>NUCLEOTIDE SEQUENCE [LARGE SCALE GENOMIC DNA]</scope>
    <source>
        <strain evidence="1">Y72</strain>
    </source>
</reference>
<dbReference type="Proteomes" id="UP000063718">
    <property type="component" value="Unassembled WGS sequence"/>
</dbReference>
<dbReference type="AlphaFoldDB" id="A0A0S6UAY6"/>
<gene>
    <name evidence="1" type="ORF">MTY_0393</name>
</gene>
<accession>A0A0S6UAY6</accession>